<feature type="transmembrane region" description="Helical" evidence="1">
    <location>
        <begin position="143"/>
        <end position="167"/>
    </location>
</feature>
<dbReference type="EMBL" id="FNQR01000001">
    <property type="protein sequence ID" value="SDZ79878.1"/>
    <property type="molecule type" value="Genomic_DNA"/>
</dbReference>
<feature type="transmembrane region" description="Helical" evidence="1">
    <location>
        <begin position="179"/>
        <end position="200"/>
    </location>
</feature>
<keyword evidence="1" id="KW-0472">Membrane</keyword>
<keyword evidence="1" id="KW-0812">Transmembrane</keyword>
<proteinExistence type="predicted"/>
<dbReference type="AlphaFoldDB" id="A0A1H3W0N6"/>
<organism evidence="2 3">
    <name type="scientific">Thalassobacillus cyri</name>
    <dbReference type="NCBI Taxonomy" id="571932"/>
    <lineage>
        <taxon>Bacteria</taxon>
        <taxon>Bacillati</taxon>
        <taxon>Bacillota</taxon>
        <taxon>Bacilli</taxon>
        <taxon>Bacillales</taxon>
        <taxon>Bacillaceae</taxon>
        <taxon>Thalassobacillus</taxon>
    </lineage>
</organism>
<gene>
    <name evidence="2" type="ORF">SAMN05421743_101243</name>
</gene>
<name>A0A1H3W0N6_9BACI</name>
<protein>
    <submittedName>
        <fullName evidence="2">Uncharacterized protein</fullName>
    </submittedName>
</protein>
<accession>A0A1H3W0N6</accession>
<evidence type="ECO:0000313" key="3">
    <source>
        <dbReference type="Proteomes" id="UP000198584"/>
    </source>
</evidence>
<evidence type="ECO:0000313" key="2">
    <source>
        <dbReference type="EMBL" id="SDZ79878.1"/>
    </source>
</evidence>
<feature type="transmembrane region" description="Helical" evidence="1">
    <location>
        <begin position="7"/>
        <end position="27"/>
    </location>
</feature>
<reference evidence="2 3" key="1">
    <citation type="submission" date="2016-10" db="EMBL/GenBank/DDBJ databases">
        <authorList>
            <person name="de Groot N.N."/>
        </authorList>
    </citation>
    <scope>NUCLEOTIDE SEQUENCE [LARGE SCALE GENOMIC DNA]</scope>
    <source>
        <strain evidence="2 3">CCM7597</strain>
    </source>
</reference>
<keyword evidence="3" id="KW-1185">Reference proteome</keyword>
<feature type="transmembrane region" description="Helical" evidence="1">
    <location>
        <begin position="39"/>
        <end position="60"/>
    </location>
</feature>
<evidence type="ECO:0000256" key="1">
    <source>
        <dbReference type="SAM" id="Phobius"/>
    </source>
</evidence>
<sequence>MGFIKRIYIVAKVPLLVMLLLMVWSFLGGLIWSYMGRAFFEHFLMLSLLVIPYLLLHFILKEYDLFYSKQIGKLEKWTGTYSYSEILNTLELNYQGNMPVLKKMIEIRSAIWKYCDYNRDNLLNLIIILNSLKDAKEKDKNTTILVTIMTGAMFLALRSGILVNHIFTFKALSESQVVYYNILSIVLLGLVFILALIRIYSGEYKSITLLANLTEKMYEEKKEE</sequence>
<keyword evidence="1" id="KW-1133">Transmembrane helix</keyword>
<dbReference type="Proteomes" id="UP000198584">
    <property type="component" value="Unassembled WGS sequence"/>
</dbReference>